<organism evidence="5 6">
    <name type="scientific">Candidatus Enterococcus murrayae</name>
    <dbReference type="NCBI Taxonomy" id="2815321"/>
    <lineage>
        <taxon>Bacteria</taxon>
        <taxon>Bacillati</taxon>
        <taxon>Bacillota</taxon>
        <taxon>Bacilli</taxon>
        <taxon>Lactobacillales</taxon>
        <taxon>Enterococcaceae</taxon>
        <taxon>Enterococcus</taxon>
    </lineage>
</organism>
<feature type="transmembrane region" description="Helical" evidence="4">
    <location>
        <begin position="566"/>
        <end position="583"/>
    </location>
</feature>
<feature type="transmembrane region" description="Helical" evidence="4">
    <location>
        <begin position="251"/>
        <end position="270"/>
    </location>
</feature>
<name>A0ABS3HLY5_9ENTE</name>
<sequence length="584" mass="66021">MKKRNKPKRKHSFLKIFAILMIVGGVLTLLYPIVGNYLANRERSQAVSEYDDTMKKMSQKEKDEQWALAKAYNKYIYNKQEGLPKGDPVVYNKIMKQGDVMGTVDIPATDIKQMPFFHGTSFKTLEKGLGHFEPTSIPVGGKNTHSVITGHSGVKNQVLFTDIRNLKEGDLFFINILGKRLAYEIDSFEEILPSDVDKVKIHKGKDKATLLTCTPPGINTFRLLVTGHRIDYKTAVKKKVKKRNTWSYQNIVLATLGLNVAIFVLLMGLYRRFIKRFRSDDPIIAAKARKNLKRLFLVTKTLFIILFVTMTAVLVTAIYGYLHMEEEPASAAVNIGPQEELSAYNIDKINEANYGEKQIASVKISDYAKAKSVVQNTTNNWGIGKIVIPDVSIDLPILAGMANENLLTGAATYRSDQQLGRGNYVVLAHNIFDKDVLLHRIQDLKKGQLIYATDFKQVYVYEVSLNKIIEETEVSYVEKEPKNGIAKLTLLRCEGDIGTIYRRLVQGNLKSVHSLHDAEEDLFKQMKLKREDQKIDGTLIKKDPVSEPERVSMTLAAKIISDPMQTVVPLFLLFLLPILFFSLI</sequence>
<dbReference type="InterPro" id="IPR042002">
    <property type="entry name" value="Sortase_C"/>
</dbReference>
<gene>
    <name evidence="5" type="ORF">JZO85_19555</name>
</gene>
<proteinExistence type="predicted"/>
<reference evidence="5 6" key="1">
    <citation type="submission" date="2021-03" db="EMBL/GenBank/DDBJ databases">
        <title>Enterococcal diversity collection.</title>
        <authorList>
            <person name="Gilmore M.S."/>
            <person name="Schwartzman J."/>
            <person name="Van Tyne D."/>
            <person name="Martin M."/>
            <person name="Earl A.M."/>
            <person name="Manson A.L."/>
            <person name="Straub T."/>
            <person name="Salamzade R."/>
            <person name="Saavedra J."/>
            <person name="Lebreton F."/>
            <person name="Prichula J."/>
            <person name="Schaufler K."/>
            <person name="Gaca A."/>
            <person name="Sgardioli B."/>
            <person name="Wagenaar J."/>
            <person name="Strong T."/>
        </authorList>
    </citation>
    <scope>NUCLEOTIDE SEQUENCE [LARGE SCALE GENOMIC DNA]</scope>
    <source>
        <strain evidence="5 6">MJM16</strain>
    </source>
</reference>
<keyword evidence="2" id="KW-0378">Hydrolase</keyword>
<dbReference type="InterPro" id="IPR042007">
    <property type="entry name" value="Sortase_A"/>
</dbReference>
<protein>
    <submittedName>
        <fullName evidence="5">Class A/C sortase</fullName>
    </submittedName>
</protein>
<feature type="transmembrane region" description="Helical" evidence="4">
    <location>
        <begin position="12"/>
        <end position="34"/>
    </location>
</feature>
<keyword evidence="4" id="KW-1133">Transmembrane helix</keyword>
<dbReference type="EMBL" id="JAFLVR010000061">
    <property type="protein sequence ID" value="MBO0454460.1"/>
    <property type="molecule type" value="Genomic_DNA"/>
</dbReference>
<keyword evidence="6" id="KW-1185">Reference proteome</keyword>
<evidence type="ECO:0000313" key="5">
    <source>
        <dbReference type="EMBL" id="MBO0454460.1"/>
    </source>
</evidence>
<keyword evidence="1" id="KW-0645">Protease</keyword>
<dbReference type="CDD" id="cd06165">
    <property type="entry name" value="Sortase_A"/>
    <property type="match status" value="1"/>
</dbReference>
<dbReference type="Proteomes" id="UP000664495">
    <property type="component" value="Unassembled WGS sequence"/>
</dbReference>
<evidence type="ECO:0000256" key="1">
    <source>
        <dbReference type="ARBA" id="ARBA00022670"/>
    </source>
</evidence>
<evidence type="ECO:0000256" key="4">
    <source>
        <dbReference type="SAM" id="Phobius"/>
    </source>
</evidence>
<keyword evidence="3" id="KW-0788">Thiol protease</keyword>
<keyword evidence="4" id="KW-0812">Transmembrane</keyword>
<dbReference type="NCBIfam" id="NF033745">
    <property type="entry name" value="class_C_sortase"/>
    <property type="match status" value="1"/>
</dbReference>
<comment type="caution">
    <text evidence="5">The sequence shown here is derived from an EMBL/GenBank/DDBJ whole genome shotgun (WGS) entry which is preliminary data.</text>
</comment>
<evidence type="ECO:0000256" key="2">
    <source>
        <dbReference type="ARBA" id="ARBA00022801"/>
    </source>
</evidence>
<dbReference type="InterPro" id="IPR023365">
    <property type="entry name" value="Sortase_dom-sf"/>
</dbReference>
<accession>A0ABS3HLY5</accession>
<dbReference type="CDD" id="cd05827">
    <property type="entry name" value="Sortase_C"/>
    <property type="match status" value="1"/>
</dbReference>
<evidence type="ECO:0000313" key="6">
    <source>
        <dbReference type="Proteomes" id="UP000664495"/>
    </source>
</evidence>
<dbReference type="NCBIfam" id="TIGR01076">
    <property type="entry name" value="sortase_fam"/>
    <property type="match status" value="2"/>
</dbReference>
<dbReference type="Gene3D" id="2.40.260.10">
    <property type="entry name" value="Sortase"/>
    <property type="match status" value="2"/>
</dbReference>
<evidence type="ECO:0000256" key="3">
    <source>
        <dbReference type="ARBA" id="ARBA00022807"/>
    </source>
</evidence>
<keyword evidence="4" id="KW-0472">Membrane</keyword>
<feature type="transmembrane region" description="Helical" evidence="4">
    <location>
        <begin position="297"/>
        <end position="322"/>
    </location>
</feature>
<dbReference type="RefSeq" id="WP_207110195.1">
    <property type="nucleotide sequence ID" value="NZ_JAFLVR010000061.1"/>
</dbReference>
<dbReference type="SUPFAM" id="SSF63817">
    <property type="entry name" value="Sortase"/>
    <property type="match status" value="2"/>
</dbReference>
<dbReference type="Pfam" id="PF04203">
    <property type="entry name" value="Sortase"/>
    <property type="match status" value="2"/>
</dbReference>
<dbReference type="InterPro" id="IPR005754">
    <property type="entry name" value="Sortase"/>
</dbReference>